<dbReference type="AlphaFoldDB" id="A0A371X4G0"/>
<accession>A0A371X4G0</accession>
<dbReference type="Pfam" id="PF06073">
    <property type="entry name" value="DUF934"/>
    <property type="match status" value="1"/>
</dbReference>
<dbReference type="OrthoDB" id="9800421at2"/>
<evidence type="ECO:0000313" key="1">
    <source>
        <dbReference type="EMBL" id="RFC64115.1"/>
    </source>
</evidence>
<dbReference type="Proteomes" id="UP000264310">
    <property type="component" value="Unassembled WGS sequence"/>
</dbReference>
<name>A0A371X4G0_9HYPH</name>
<organism evidence="1 2">
    <name type="scientific">Fulvimarina endophytica</name>
    <dbReference type="NCBI Taxonomy" id="2293836"/>
    <lineage>
        <taxon>Bacteria</taxon>
        <taxon>Pseudomonadati</taxon>
        <taxon>Pseudomonadota</taxon>
        <taxon>Alphaproteobacteria</taxon>
        <taxon>Hyphomicrobiales</taxon>
        <taxon>Aurantimonadaceae</taxon>
        <taxon>Fulvimarina</taxon>
    </lineage>
</organism>
<gene>
    <name evidence="1" type="ORF">DYI37_07060</name>
</gene>
<dbReference type="EMBL" id="QURL01000003">
    <property type="protein sequence ID" value="RFC64115.1"/>
    <property type="molecule type" value="Genomic_DNA"/>
</dbReference>
<dbReference type="InterPro" id="IPR008318">
    <property type="entry name" value="UCP030820"/>
</dbReference>
<protein>
    <submittedName>
        <fullName evidence="1">DUF934 domain-containing protein</fullName>
    </submittedName>
</protein>
<evidence type="ECO:0000313" key="2">
    <source>
        <dbReference type="Proteomes" id="UP000264310"/>
    </source>
</evidence>
<sequence>MTVITPEGERRDAYRLIETTEDAKAPAGNAAGSKPLVPLALLGEIETPEAPFGLFVENTAEIAEIAPHLGSVDLIAIAFPAFSDGRGFSLAKRLRREGFTGTLRAKGPLIADQFADALACGFDEVDIPDTMANRQPVQQWLEMKDTMSVHYQTGFGEGKSILQQRMAAREEAAR</sequence>
<reference evidence="1 2" key="1">
    <citation type="submission" date="2018-08" db="EMBL/GenBank/DDBJ databases">
        <title>Fulvimarina sp. 85, whole genome shotgun sequence.</title>
        <authorList>
            <person name="Tuo L."/>
        </authorList>
    </citation>
    <scope>NUCLEOTIDE SEQUENCE [LARGE SCALE GENOMIC DNA]</scope>
    <source>
        <strain evidence="1 2">85</strain>
    </source>
</reference>
<keyword evidence="2" id="KW-1185">Reference proteome</keyword>
<dbReference type="RefSeq" id="WP_116682533.1">
    <property type="nucleotide sequence ID" value="NZ_QURL01000003.1"/>
</dbReference>
<proteinExistence type="predicted"/>
<comment type="caution">
    <text evidence="1">The sequence shown here is derived from an EMBL/GenBank/DDBJ whole genome shotgun (WGS) entry which is preliminary data.</text>
</comment>